<dbReference type="RefSeq" id="WP_205185418.1">
    <property type="nucleotide sequence ID" value="NZ_JAFBFC010000002.1"/>
</dbReference>
<dbReference type="InterPro" id="IPR015853">
    <property type="entry name" value="ABC_transpr_FbpC"/>
</dbReference>
<dbReference type="EMBL" id="JAFBFC010000002">
    <property type="protein sequence ID" value="MBM7702429.1"/>
    <property type="molecule type" value="Genomic_DNA"/>
</dbReference>
<feature type="domain" description="ABC transporter" evidence="9">
    <location>
        <begin position="3"/>
        <end position="231"/>
    </location>
</feature>
<keyword evidence="6" id="KW-0408">Iron</keyword>
<evidence type="ECO:0000313" key="11">
    <source>
        <dbReference type="Proteomes" id="UP000809829"/>
    </source>
</evidence>
<evidence type="ECO:0000256" key="1">
    <source>
        <dbReference type="ARBA" id="ARBA00022448"/>
    </source>
</evidence>
<accession>A0ABS2QSJ3</accession>
<organism evidence="10 11">
    <name type="scientific">Priestia iocasae</name>
    <dbReference type="NCBI Taxonomy" id="2291674"/>
    <lineage>
        <taxon>Bacteria</taxon>
        <taxon>Bacillati</taxon>
        <taxon>Bacillota</taxon>
        <taxon>Bacilli</taxon>
        <taxon>Bacillales</taxon>
        <taxon>Bacillaceae</taxon>
        <taxon>Priestia</taxon>
    </lineage>
</organism>
<evidence type="ECO:0000256" key="5">
    <source>
        <dbReference type="ARBA" id="ARBA00022840"/>
    </source>
</evidence>
<evidence type="ECO:0000256" key="7">
    <source>
        <dbReference type="ARBA" id="ARBA00023065"/>
    </source>
</evidence>
<keyword evidence="1" id="KW-0813">Transport</keyword>
<keyword evidence="3" id="KW-0410">Iron transport</keyword>
<protein>
    <submittedName>
        <fullName evidence="10">ABC-type Fe3+/spermidine/putrescine transport system ATPase subunit</fullName>
    </submittedName>
</protein>
<dbReference type="Proteomes" id="UP000809829">
    <property type="component" value="Unassembled WGS sequence"/>
</dbReference>
<dbReference type="CDD" id="cd03259">
    <property type="entry name" value="ABC_Carb_Solutes_like"/>
    <property type="match status" value="1"/>
</dbReference>
<dbReference type="SUPFAM" id="SSF52540">
    <property type="entry name" value="P-loop containing nucleoside triphosphate hydrolases"/>
    <property type="match status" value="1"/>
</dbReference>
<evidence type="ECO:0000313" key="10">
    <source>
        <dbReference type="EMBL" id="MBM7702429.1"/>
    </source>
</evidence>
<dbReference type="PROSITE" id="PS00211">
    <property type="entry name" value="ABC_TRANSPORTER_1"/>
    <property type="match status" value="1"/>
</dbReference>
<evidence type="ECO:0000256" key="3">
    <source>
        <dbReference type="ARBA" id="ARBA00022496"/>
    </source>
</evidence>
<keyword evidence="4" id="KW-0547">Nucleotide-binding</keyword>
<dbReference type="Gene3D" id="3.40.50.300">
    <property type="entry name" value="P-loop containing nucleotide triphosphate hydrolases"/>
    <property type="match status" value="1"/>
</dbReference>
<keyword evidence="11" id="KW-1185">Reference proteome</keyword>
<evidence type="ECO:0000259" key="9">
    <source>
        <dbReference type="PROSITE" id="PS50893"/>
    </source>
</evidence>
<comment type="caution">
    <text evidence="10">The sequence shown here is derived from an EMBL/GenBank/DDBJ whole genome shotgun (WGS) entry which is preliminary data.</text>
</comment>
<evidence type="ECO:0000256" key="6">
    <source>
        <dbReference type="ARBA" id="ARBA00023004"/>
    </source>
</evidence>
<keyword evidence="7" id="KW-0406">Ion transport</keyword>
<dbReference type="InterPro" id="IPR003439">
    <property type="entry name" value="ABC_transporter-like_ATP-bd"/>
</dbReference>
<proteinExistence type="predicted"/>
<dbReference type="InterPro" id="IPR017871">
    <property type="entry name" value="ABC_transporter-like_CS"/>
</dbReference>
<evidence type="ECO:0000256" key="2">
    <source>
        <dbReference type="ARBA" id="ARBA00022475"/>
    </source>
</evidence>
<dbReference type="SMART" id="SM00382">
    <property type="entry name" value="AAA"/>
    <property type="match status" value="1"/>
</dbReference>
<sequence length="321" mass="36399">MFVTIKNVTKTYEKEILKKVSLEVKRGDIVCLLGKSGCGKSTLLRCLAGLEEHEGEFLLNNEEMANVSPEKRPVVLMFQESLLFPHLTVLQNVTFALKMKKVSKLEQTKQGRHMLKKVGLAEYEKAYPSELSGGQKQRVSLARALMSKPDLLLLDEPFSSLDEQLKKELRPWLRQLLKKEGVTAIFVTHDQEEAKLLGDVIAVMNEGRMEQVGSATELYERPETPFVASFFSEGFVIEDRFVPLSACQLSLQAGSYEGIVNRVTMMMGQRFYEVYVEALDIHQLMASTHLLREGQKVFLSWDQAAVQPLVRKLQDDRSEKG</sequence>
<dbReference type="PANTHER" id="PTHR42781:SF4">
    <property type="entry name" value="SPERMIDINE_PUTRESCINE IMPORT ATP-BINDING PROTEIN POTA"/>
    <property type="match status" value="1"/>
</dbReference>
<evidence type="ECO:0000256" key="8">
    <source>
        <dbReference type="ARBA" id="ARBA00023136"/>
    </source>
</evidence>
<reference evidence="10 11" key="1">
    <citation type="submission" date="2021-01" db="EMBL/GenBank/DDBJ databases">
        <title>Genomic Encyclopedia of Type Strains, Phase IV (KMG-IV): sequencing the most valuable type-strain genomes for metagenomic binning, comparative biology and taxonomic classification.</title>
        <authorList>
            <person name="Goeker M."/>
        </authorList>
    </citation>
    <scope>NUCLEOTIDE SEQUENCE [LARGE SCALE GENOMIC DNA]</scope>
    <source>
        <strain evidence="10 11">DSM 104297</strain>
    </source>
</reference>
<dbReference type="Pfam" id="PF00005">
    <property type="entry name" value="ABC_tran"/>
    <property type="match status" value="1"/>
</dbReference>
<keyword evidence="2" id="KW-1003">Cell membrane</keyword>
<dbReference type="PANTHER" id="PTHR42781">
    <property type="entry name" value="SPERMIDINE/PUTRESCINE IMPORT ATP-BINDING PROTEIN POTA"/>
    <property type="match status" value="1"/>
</dbReference>
<dbReference type="PROSITE" id="PS50893">
    <property type="entry name" value="ABC_TRANSPORTER_2"/>
    <property type="match status" value="1"/>
</dbReference>
<keyword evidence="5" id="KW-0067">ATP-binding</keyword>
<gene>
    <name evidence="10" type="ORF">JOC83_001263</name>
</gene>
<name>A0ABS2QSJ3_9BACI</name>
<evidence type="ECO:0000256" key="4">
    <source>
        <dbReference type="ARBA" id="ARBA00022741"/>
    </source>
</evidence>
<keyword evidence="8" id="KW-0472">Membrane</keyword>
<dbReference type="InterPro" id="IPR003593">
    <property type="entry name" value="AAA+_ATPase"/>
</dbReference>
<dbReference type="InterPro" id="IPR050093">
    <property type="entry name" value="ABC_SmlMolc_Importer"/>
</dbReference>
<dbReference type="InterPro" id="IPR027417">
    <property type="entry name" value="P-loop_NTPase"/>
</dbReference>